<gene>
    <name evidence="1" type="ORF">OKIOD_LOCUS12252</name>
</gene>
<protein>
    <submittedName>
        <fullName evidence="1">Oidioi.mRNA.OKI2018_I69.chr1.g3487.t1.cds</fullName>
    </submittedName>
</protein>
<organism evidence="1 2">
    <name type="scientific">Oikopleura dioica</name>
    <name type="common">Tunicate</name>
    <dbReference type="NCBI Taxonomy" id="34765"/>
    <lineage>
        <taxon>Eukaryota</taxon>
        <taxon>Metazoa</taxon>
        <taxon>Chordata</taxon>
        <taxon>Tunicata</taxon>
        <taxon>Appendicularia</taxon>
        <taxon>Copelata</taxon>
        <taxon>Oikopleuridae</taxon>
        <taxon>Oikopleura</taxon>
    </lineage>
</organism>
<dbReference type="EMBL" id="OU015566">
    <property type="protein sequence ID" value="CAG5107786.1"/>
    <property type="molecule type" value="Genomic_DNA"/>
</dbReference>
<evidence type="ECO:0000313" key="2">
    <source>
        <dbReference type="Proteomes" id="UP001158576"/>
    </source>
</evidence>
<name>A0ABN7SYK5_OIKDI</name>
<reference evidence="1 2" key="1">
    <citation type="submission" date="2021-04" db="EMBL/GenBank/DDBJ databases">
        <authorList>
            <person name="Bliznina A."/>
        </authorList>
    </citation>
    <scope>NUCLEOTIDE SEQUENCE [LARGE SCALE GENOMIC DNA]</scope>
</reference>
<accession>A0ABN7SYK5</accession>
<sequence>MKLAVAVFAVATAGKNKDPAKRLAKLEGHAATLLDLADNNTTTSDKNVARAQKWVTRVFDQAKDLDTTYPCPEADADADEVLVFDQEDFCKLNGQLASALRSYIRVFGCPESYPKKNFPNTFAKRTNRMRNIFARIADC</sequence>
<evidence type="ECO:0000313" key="1">
    <source>
        <dbReference type="EMBL" id="CAG5107786.1"/>
    </source>
</evidence>
<dbReference type="Proteomes" id="UP001158576">
    <property type="component" value="Chromosome 1"/>
</dbReference>
<keyword evidence="2" id="KW-1185">Reference proteome</keyword>
<proteinExistence type="predicted"/>